<feature type="compositionally biased region" description="Acidic residues" evidence="1">
    <location>
        <begin position="184"/>
        <end position="193"/>
    </location>
</feature>
<feature type="region of interest" description="Disordered" evidence="1">
    <location>
        <begin position="312"/>
        <end position="438"/>
    </location>
</feature>
<evidence type="ECO:0000313" key="2">
    <source>
        <dbReference type="EMBL" id="GMI40695.1"/>
    </source>
</evidence>
<feature type="compositionally biased region" description="Gly residues" evidence="1">
    <location>
        <begin position="140"/>
        <end position="149"/>
    </location>
</feature>
<feature type="compositionally biased region" description="Basic and acidic residues" evidence="1">
    <location>
        <begin position="150"/>
        <end position="159"/>
    </location>
</feature>
<keyword evidence="3" id="KW-1185">Reference proteome</keyword>
<comment type="caution">
    <text evidence="2">The sequence shown here is derived from an EMBL/GenBank/DDBJ whole genome shotgun (WGS) entry which is preliminary data.</text>
</comment>
<proteinExistence type="predicted"/>
<feature type="compositionally biased region" description="Acidic residues" evidence="1">
    <location>
        <begin position="376"/>
        <end position="393"/>
    </location>
</feature>
<dbReference type="EMBL" id="BRYA01001234">
    <property type="protein sequence ID" value="GMI40695.1"/>
    <property type="molecule type" value="Genomic_DNA"/>
</dbReference>
<dbReference type="Proteomes" id="UP001165065">
    <property type="component" value="Unassembled WGS sequence"/>
</dbReference>
<evidence type="ECO:0000313" key="3">
    <source>
        <dbReference type="Proteomes" id="UP001165065"/>
    </source>
</evidence>
<sequence length="462" mass="51132">MVGTDAEKRIERITKFLDVKGNTVPKEGEPEEVKGKMKRGGWVGTGYTRTSDGVVVKGRKSDRFLFEEAVKAQLLFPKVCYKLGFLTDDMIDTLIEEGPETEDLSRRMLFQVGEWQFPDLHRRNVASRSNVLPSRAGVALGRGGGGGGRESVRNTERRVRSGRNVGVDYNDNTNEATGEREEAVSEDDSDEEGVVGGRREEEEGEEGGDGDEGAREREQHDGSFIEFLKRREASLKERETDVEAREKEMERLTEEREELDEMREELEEVRRGVAEMAMSESERVWKMVEVEMRKIKGCNDLKVAKEKKKFEERNRVKLSERSGGAELAELLGRGVVGQDDAFDSDSDSSSSEGEDEDEDEDVDDGGEENSGGEGGSGDEESGGDEDRESDSDSDSGGGGGGGGDDHGLKGRSDDDDDNQDVPVVPVVAPIKRKGEGEKYDYDKGIETRNVIGGKRVRRKPNK</sequence>
<feature type="compositionally biased region" description="Acidic residues" evidence="1">
    <location>
        <begin position="202"/>
        <end position="211"/>
    </location>
</feature>
<reference evidence="3" key="1">
    <citation type="journal article" date="2023" name="Commun. Biol.">
        <title>Genome analysis of Parmales, the sister group of diatoms, reveals the evolutionary specialization of diatoms from phago-mixotrophs to photoautotrophs.</title>
        <authorList>
            <person name="Ban H."/>
            <person name="Sato S."/>
            <person name="Yoshikawa S."/>
            <person name="Yamada K."/>
            <person name="Nakamura Y."/>
            <person name="Ichinomiya M."/>
            <person name="Sato N."/>
            <person name="Blanc-Mathieu R."/>
            <person name="Endo H."/>
            <person name="Kuwata A."/>
            <person name="Ogata H."/>
        </authorList>
    </citation>
    <scope>NUCLEOTIDE SEQUENCE [LARGE SCALE GENOMIC DNA]</scope>
</reference>
<name>A0A9W7G9C1_9STRA</name>
<dbReference type="AlphaFoldDB" id="A0A9W7G9C1"/>
<feature type="compositionally biased region" description="Acidic residues" evidence="1">
    <location>
        <begin position="340"/>
        <end position="367"/>
    </location>
</feature>
<organism evidence="2 3">
    <name type="scientific">Triparma columacea</name>
    <dbReference type="NCBI Taxonomy" id="722753"/>
    <lineage>
        <taxon>Eukaryota</taxon>
        <taxon>Sar</taxon>
        <taxon>Stramenopiles</taxon>
        <taxon>Ochrophyta</taxon>
        <taxon>Bolidophyceae</taxon>
        <taxon>Parmales</taxon>
        <taxon>Triparmaceae</taxon>
        <taxon>Triparma</taxon>
    </lineage>
</organism>
<accession>A0A9W7G9C1</accession>
<protein>
    <submittedName>
        <fullName evidence="2">Uncharacterized protein</fullName>
    </submittedName>
</protein>
<feature type="compositionally biased region" description="Basic and acidic residues" evidence="1">
    <location>
        <begin position="403"/>
        <end position="412"/>
    </location>
</feature>
<evidence type="ECO:0000256" key="1">
    <source>
        <dbReference type="SAM" id="MobiDB-lite"/>
    </source>
</evidence>
<feature type="compositionally biased region" description="Basic and acidic residues" evidence="1">
    <location>
        <begin position="212"/>
        <end position="254"/>
    </location>
</feature>
<feature type="region of interest" description="Disordered" evidence="1">
    <location>
        <begin position="136"/>
        <end position="262"/>
    </location>
</feature>
<gene>
    <name evidence="2" type="ORF">TrCOL_g5915</name>
</gene>